<keyword evidence="1" id="KW-1133">Transmembrane helix</keyword>
<evidence type="ECO:0000256" key="1">
    <source>
        <dbReference type="SAM" id="Phobius"/>
    </source>
</evidence>
<proteinExistence type="predicted"/>
<protein>
    <submittedName>
        <fullName evidence="2">Uncharacterized protein</fullName>
    </submittedName>
</protein>
<gene>
    <name evidence="2" type="ORF">JYZ213_LOCUS27405</name>
    <name evidence="3" type="ORF">OXD698_LOCUS4205</name>
</gene>
<evidence type="ECO:0000313" key="4">
    <source>
        <dbReference type="Proteomes" id="UP000663845"/>
    </source>
</evidence>
<dbReference type="EMBL" id="CAJOAZ010000156">
    <property type="protein sequence ID" value="CAF3556668.1"/>
    <property type="molecule type" value="Genomic_DNA"/>
</dbReference>
<name>A0A814WX94_9BILA</name>
<keyword evidence="1" id="KW-0812">Transmembrane</keyword>
<keyword evidence="1" id="KW-0472">Membrane</keyword>
<sequence>MPIDNWFILALTMIFSSFLLCGLLPMVIRLIIARRRYRRYRIELQQIACSTPDAVINLQLIYHSIQMNTDDNLNFHEHSLLYSQIPFIDDLSKDDTSV</sequence>
<dbReference type="Proteomes" id="UP000663845">
    <property type="component" value="Unassembled WGS sequence"/>
</dbReference>
<dbReference type="AlphaFoldDB" id="A0A814WX94"/>
<organism evidence="2 4">
    <name type="scientific">Adineta steineri</name>
    <dbReference type="NCBI Taxonomy" id="433720"/>
    <lineage>
        <taxon>Eukaryota</taxon>
        <taxon>Metazoa</taxon>
        <taxon>Spiralia</taxon>
        <taxon>Gnathifera</taxon>
        <taxon>Rotifera</taxon>
        <taxon>Eurotatoria</taxon>
        <taxon>Bdelloidea</taxon>
        <taxon>Adinetida</taxon>
        <taxon>Adinetidae</taxon>
        <taxon>Adineta</taxon>
    </lineage>
</organism>
<dbReference type="EMBL" id="CAJNOG010000380">
    <property type="protein sequence ID" value="CAF1210101.1"/>
    <property type="molecule type" value="Genomic_DNA"/>
</dbReference>
<evidence type="ECO:0000313" key="3">
    <source>
        <dbReference type="EMBL" id="CAF3556668.1"/>
    </source>
</evidence>
<accession>A0A814WX94</accession>
<reference evidence="2" key="1">
    <citation type="submission" date="2021-02" db="EMBL/GenBank/DDBJ databases">
        <authorList>
            <person name="Nowell W R."/>
        </authorList>
    </citation>
    <scope>NUCLEOTIDE SEQUENCE</scope>
</reference>
<feature type="transmembrane region" description="Helical" evidence="1">
    <location>
        <begin position="6"/>
        <end position="32"/>
    </location>
</feature>
<comment type="caution">
    <text evidence="2">The sequence shown here is derived from an EMBL/GenBank/DDBJ whole genome shotgun (WGS) entry which is preliminary data.</text>
</comment>
<dbReference type="Proteomes" id="UP000663844">
    <property type="component" value="Unassembled WGS sequence"/>
</dbReference>
<evidence type="ECO:0000313" key="2">
    <source>
        <dbReference type="EMBL" id="CAF1210101.1"/>
    </source>
</evidence>